<comment type="caution">
    <text evidence="3">The sequence shown here is derived from an EMBL/GenBank/DDBJ whole genome shotgun (WGS) entry which is preliminary data.</text>
</comment>
<keyword evidence="2" id="KW-1133">Transmembrane helix</keyword>
<dbReference type="NCBIfam" id="TIGR02854">
    <property type="entry name" value="spore_II_GA"/>
    <property type="match status" value="1"/>
</dbReference>
<evidence type="ECO:0000313" key="4">
    <source>
        <dbReference type="Proteomes" id="UP000095488"/>
    </source>
</evidence>
<dbReference type="Proteomes" id="UP000095488">
    <property type="component" value="Unassembled WGS sequence"/>
</dbReference>
<keyword evidence="1" id="KW-0064">Aspartyl protease</keyword>
<protein>
    <recommendedName>
        <fullName evidence="1">Sporulation sigma-E factor-processing peptidase</fullName>
        <ecNumber evidence="1">3.4.23.-</ecNumber>
    </recommendedName>
    <alternativeName>
        <fullName evidence="1">Membrane-associated aspartic protease</fullName>
    </alternativeName>
    <alternativeName>
        <fullName evidence="1">Stage II sporulation protein GA</fullName>
    </alternativeName>
</protein>
<evidence type="ECO:0000313" key="3">
    <source>
        <dbReference type="EMBL" id="CUN49722.1"/>
    </source>
</evidence>
<dbReference type="RefSeq" id="WP_055257225.1">
    <property type="nucleotide sequence ID" value="NZ_BCMV01000062.1"/>
</dbReference>
<name>A0ABP2ARK8_SARVE</name>
<keyword evidence="1" id="KW-0645">Protease</keyword>
<proteinExistence type="inferred from homology"/>
<feature type="transmembrane region" description="Helical" evidence="2">
    <location>
        <begin position="57"/>
        <end position="76"/>
    </location>
</feature>
<comment type="similarity">
    <text evidence="1">Belongs to the peptidase U4 family.</text>
</comment>
<dbReference type="Pfam" id="PF03419">
    <property type="entry name" value="Peptidase_U4"/>
    <property type="match status" value="1"/>
</dbReference>
<keyword evidence="4" id="KW-1185">Reference proteome</keyword>
<dbReference type="InterPro" id="IPR005081">
    <property type="entry name" value="SpoIIGA"/>
</dbReference>
<dbReference type="PIRSF" id="PIRSF018571">
    <property type="entry name" value="SpoIIGA"/>
    <property type="match status" value="1"/>
</dbReference>
<keyword evidence="1" id="KW-0749">Sporulation</keyword>
<feature type="transmembrane region" description="Helical" evidence="2">
    <location>
        <begin position="83"/>
        <end position="107"/>
    </location>
</feature>
<keyword evidence="1" id="KW-1003">Cell membrane</keyword>
<feature type="transmembrane region" description="Helical" evidence="2">
    <location>
        <begin position="34"/>
        <end position="51"/>
    </location>
</feature>
<keyword evidence="1 2" id="KW-0472">Membrane</keyword>
<organism evidence="3 4">
    <name type="scientific">Sarcina ventriculi</name>
    <name type="common">Clostridium ventriculi</name>
    <dbReference type="NCBI Taxonomy" id="1267"/>
    <lineage>
        <taxon>Bacteria</taxon>
        <taxon>Bacillati</taxon>
        <taxon>Bacillota</taxon>
        <taxon>Clostridia</taxon>
        <taxon>Eubacteriales</taxon>
        <taxon>Clostridiaceae</taxon>
        <taxon>Sarcina</taxon>
    </lineage>
</organism>
<evidence type="ECO:0000256" key="2">
    <source>
        <dbReference type="SAM" id="Phobius"/>
    </source>
</evidence>
<accession>A0ABP2ARK8</accession>
<gene>
    <name evidence="3" type="ORF">ERS852473_00334</name>
</gene>
<dbReference type="EMBL" id="CYZR01000001">
    <property type="protein sequence ID" value="CUN49722.1"/>
    <property type="molecule type" value="Genomic_DNA"/>
</dbReference>
<reference evidence="3 4" key="1">
    <citation type="submission" date="2015-09" db="EMBL/GenBank/DDBJ databases">
        <authorList>
            <consortium name="Pathogen Informatics"/>
            <person name="Wu L."/>
            <person name="Ma J."/>
        </authorList>
    </citation>
    <scope>NUCLEOTIDE SEQUENCE [LARGE SCALE GENOMIC DNA]</scope>
    <source>
        <strain evidence="3 4">2789STDY5834858</strain>
    </source>
</reference>
<sequence>MTVYIDIVIIENLIINYFLILTTTQIIGIKTKEINMFLASLLGSVYTLFIFLPKLNFLTNIIGKCIVVIIMMIISINRKKVAVILKASITFFMISFMFVGICFFFSLIQNNYDITKAFVIEKYSSKYLIFAAIIIYIIFNRVIFYIKDKISISSLIYDLEMNIDGEVIKLKGFLDTGNELVEPVTSLPVLIAEKHYFGNITLEDKELFSIPYKVVNGYNNMISGFRVKNIKIYNKSSNLLIKDAIVCFCDQRLSGDGDYEALLSRGMI</sequence>
<keyword evidence="2" id="KW-0812">Transmembrane</keyword>
<comment type="function">
    <text evidence="1">Probable aspartic protease that is responsible for the proteolytic cleavage of the RNA polymerase sigma E factor (SigE/spoIIGB) to yield the active peptide in the mother cell during sporulation. Responds to a signal from the forespore that is triggered by the extracellular signal protein SpoIIR.</text>
</comment>
<evidence type="ECO:0000256" key="1">
    <source>
        <dbReference type="PIRNR" id="PIRNR018571"/>
    </source>
</evidence>
<comment type="subcellular location">
    <subcellularLocation>
        <location evidence="1">Cell membrane</location>
    </subcellularLocation>
</comment>
<keyword evidence="1" id="KW-0378">Hydrolase</keyword>
<dbReference type="EC" id="3.4.23.-" evidence="1"/>
<feature type="transmembrane region" description="Helical" evidence="2">
    <location>
        <begin position="6"/>
        <end position="27"/>
    </location>
</feature>
<feature type="transmembrane region" description="Helical" evidence="2">
    <location>
        <begin position="127"/>
        <end position="146"/>
    </location>
</feature>